<evidence type="ECO:0000313" key="3">
    <source>
        <dbReference type="Proteomes" id="UP000199226"/>
    </source>
</evidence>
<dbReference type="STRING" id="990371.SAMN05421813_10587"/>
<dbReference type="RefSeq" id="WP_090701381.1">
    <property type="nucleotide sequence ID" value="NZ_FNHH01000005.1"/>
</dbReference>
<dbReference type="Pfam" id="PF01494">
    <property type="entry name" value="FAD_binding_3"/>
    <property type="match status" value="1"/>
</dbReference>
<proteinExistence type="predicted"/>
<sequence>MSDVLIIGGGLAGLTSAILLQKNGYQVRLIEKKKYPFHRVCGEYISNEVLPFFESLDIGISELGPSRINRLEVTSVSGKILQADLPMGGFGISRFKLDHMLYRHAESLGVEFIFEKVDDIRFSEEKFRISTPGNKVYESAIAIAAYGKRSNLDQKLNRSFFYRRSPYLGVKYHVKTDLPGNLIRLDNFEGGYCGVSKIEDDKHCLCYLSETANLKKYSGIPEMEEQVLYKNPHLRNLFKNSEFLFEKPEVINEISFERKTLTENHLLFCGDSAGMITPLCGNGMAIAIHSGKILAESIMRFAKKGSDINRIALEQDYTLRWEKQFALRLKSGRMIQGLFGNTMVSDLAVYTLDKFPGLTQMLVKKTHGKVFI</sequence>
<dbReference type="EMBL" id="FNHH01000005">
    <property type="protein sequence ID" value="SDM04979.1"/>
    <property type="molecule type" value="Genomic_DNA"/>
</dbReference>
<dbReference type="PANTHER" id="PTHR42685:SF22">
    <property type="entry name" value="CONDITIONED MEDIUM FACTOR RECEPTOR 1"/>
    <property type="match status" value="1"/>
</dbReference>
<keyword evidence="3" id="KW-1185">Reference proteome</keyword>
<reference evidence="3" key="1">
    <citation type="submission" date="2016-10" db="EMBL/GenBank/DDBJ databases">
        <authorList>
            <person name="Varghese N."/>
            <person name="Submissions S."/>
        </authorList>
    </citation>
    <scope>NUCLEOTIDE SEQUENCE [LARGE SCALE GENOMIC DNA]</scope>
    <source>
        <strain evidence="3">DSM 24536</strain>
    </source>
</reference>
<gene>
    <name evidence="2" type="ORF">SAMN05421813_10587</name>
</gene>
<protein>
    <submittedName>
        <fullName evidence="2">Dehydrogenase (Flavoprotein)</fullName>
    </submittedName>
</protein>
<dbReference type="Proteomes" id="UP000199226">
    <property type="component" value="Unassembled WGS sequence"/>
</dbReference>
<feature type="domain" description="FAD-binding" evidence="1">
    <location>
        <begin position="2"/>
        <end position="58"/>
    </location>
</feature>
<dbReference type="Gene3D" id="3.50.50.60">
    <property type="entry name" value="FAD/NAD(P)-binding domain"/>
    <property type="match status" value="1"/>
</dbReference>
<evidence type="ECO:0000313" key="2">
    <source>
        <dbReference type="EMBL" id="SDM04979.1"/>
    </source>
</evidence>
<dbReference type="PANTHER" id="PTHR42685">
    <property type="entry name" value="GERANYLGERANYL DIPHOSPHATE REDUCTASE"/>
    <property type="match status" value="1"/>
</dbReference>
<dbReference type="InterPro" id="IPR050407">
    <property type="entry name" value="Geranylgeranyl_reductase"/>
</dbReference>
<evidence type="ECO:0000259" key="1">
    <source>
        <dbReference type="Pfam" id="PF01494"/>
    </source>
</evidence>
<dbReference type="InterPro" id="IPR002938">
    <property type="entry name" value="FAD-bd"/>
</dbReference>
<dbReference type="GO" id="GO:0071949">
    <property type="term" value="F:FAD binding"/>
    <property type="evidence" value="ECO:0007669"/>
    <property type="project" value="InterPro"/>
</dbReference>
<dbReference type="SUPFAM" id="SSF51905">
    <property type="entry name" value="FAD/NAD(P)-binding domain"/>
    <property type="match status" value="1"/>
</dbReference>
<dbReference type="PRINTS" id="PR00420">
    <property type="entry name" value="RNGMNOXGNASE"/>
</dbReference>
<dbReference type="InterPro" id="IPR036188">
    <property type="entry name" value="FAD/NAD-bd_sf"/>
</dbReference>
<accession>A0A1G9Q1V3</accession>
<name>A0A1G9Q1V3_9SPHI</name>
<organism evidence="2 3">
    <name type="scientific">Daejeonella rubra</name>
    <dbReference type="NCBI Taxonomy" id="990371"/>
    <lineage>
        <taxon>Bacteria</taxon>
        <taxon>Pseudomonadati</taxon>
        <taxon>Bacteroidota</taxon>
        <taxon>Sphingobacteriia</taxon>
        <taxon>Sphingobacteriales</taxon>
        <taxon>Sphingobacteriaceae</taxon>
        <taxon>Daejeonella</taxon>
    </lineage>
</organism>
<dbReference type="OrthoDB" id="1142316at2"/>
<dbReference type="AlphaFoldDB" id="A0A1G9Q1V3"/>